<feature type="domain" description="HAT C-terminal dimerisation" evidence="1">
    <location>
        <begin position="75"/>
        <end position="126"/>
    </location>
</feature>
<name>A0A8R2JME5_ACYPI</name>
<organism evidence="2 3">
    <name type="scientific">Acyrthosiphon pisum</name>
    <name type="common">Pea aphid</name>
    <dbReference type="NCBI Taxonomy" id="7029"/>
    <lineage>
        <taxon>Eukaryota</taxon>
        <taxon>Metazoa</taxon>
        <taxon>Ecdysozoa</taxon>
        <taxon>Arthropoda</taxon>
        <taxon>Hexapoda</taxon>
        <taxon>Insecta</taxon>
        <taxon>Pterygota</taxon>
        <taxon>Neoptera</taxon>
        <taxon>Paraneoptera</taxon>
        <taxon>Hemiptera</taxon>
        <taxon>Sternorrhyncha</taxon>
        <taxon>Aphidomorpha</taxon>
        <taxon>Aphidoidea</taxon>
        <taxon>Aphididae</taxon>
        <taxon>Macrosiphini</taxon>
        <taxon>Acyrthosiphon</taxon>
    </lineage>
</organism>
<reference evidence="2" key="2">
    <citation type="submission" date="2022-06" db="UniProtKB">
        <authorList>
            <consortium name="EnsemblMetazoa"/>
        </authorList>
    </citation>
    <scope>IDENTIFICATION</scope>
</reference>
<dbReference type="PANTHER" id="PTHR45913">
    <property type="entry name" value="EPM2A-INTERACTING PROTEIN 1"/>
    <property type="match status" value="1"/>
</dbReference>
<dbReference type="Pfam" id="PF05699">
    <property type="entry name" value="Dimer_Tnp_hAT"/>
    <property type="match status" value="1"/>
</dbReference>
<protein>
    <recommendedName>
        <fullName evidence="1">HAT C-terminal dimerisation domain-containing protein</fullName>
    </recommendedName>
</protein>
<evidence type="ECO:0000313" key="3">
    <source>
        <dbReference type="Proteomes" id="UP000007819"/>
    </source>
</evidence>
<proteinExistence type="predicted"/>
<dbReference type="KEGG" id="api:115033579"/>
<dbReference type="GO" id="GO:0046983">
    <property type="term" value="F:protein dimerization activity"/>
    <property type="evidence" value="ECO:0007669"/>
    <property type="project" value="InterPro"/>
</dbReference>
<keyword evidence="3" id="KW-1185">Reference proteome</keyword>
<accession>A0A8R2JME5</accession>
<dbReference type="InterPro" id="IPR008906">
    <property type="entry name" value="HATC_C_dom"/>
</dbReference>
<dbReference type="RefSeq" id="XP_029342253.1">
    <property type="nucleotide sequence ID" value="XM_029486393.1"/>
</dbReference>
<evidence type="ECO:0000313" key="2">
    <source>
        <dbReference type="EnsemblMetazoa" id="XP_029342253.1"/>
    </source>
</evidence>
<dbReference type="OrthoDB" id="6623113at2759"/>
<dbReference type="PROSITE" id="PS51257">
    <property type="entry name" value="PROKAR_LIPOPROTEIN"/>
    <property type="match status" value="1"/>
</dbReference>
<evidence type="ECO:0000259" key="1">
    <source>
        <dbReference type="Pfam" id="PF05699"/>
    </source>
</evidence>
<sequence>MSVQKPGHQTTLVSLGVVIGGCPDTGPDVGNNNNGDETSPTELQLEVIELISNKNFKEYFKESRFQQFYAMLPKESFSNLKKHVCEIMSLFSSTYLCEQTFSKMKYVKYKHRTNLSDENLQATLLTSYAANKQFQTSH</sequence>
<dbReference type="GeneID" id="115033579"/>
<dbReference type="AlphaFoldDB" id="A0A8R2JME5"/>
<dbReference type="PANTHER" id="PTHR45913:SF5">
    <property type="entry name" value="GENERAL TRANSCRIPTION FACTOR II-I REPEAT DOMAIN-CONTAINING PROTEIN 2A-LIKE PROTEIN"/>
    <property type="match status" value="1"/>
</dbReference>
<reference evidence="3" key="1">
    <citation type="submission" date="2010-06" db="EMBL/GenBank/DDBJ databases">
        <authorList>
            <person name="Jiang H."/>
            <person name="Abraham K."/>
            <person name="Ali S."/>
            <person name="Alsbrooks S.L."/>
            <person name="Anim B.N."/>
            <person name="Anosike U.S."/>
            <person name="Attaway T."/>
            <person name="Bandaranaike D.P."/>
            <person name="Battles P.K."/>
            <person name="Bell S.N."/>
            <person name="Bell A.V."/>
            <person name="Beltran B."/>
            <person name="Bickham C."/>
            <person name="Bustamante Y."/>
            <person name="Caleb T."/>
            <person name="Canada A."/>
            <person name="Cardenas V."/>
            <person name="Carter K."/>
            <person name="Chacko J."/>
            <person name="Chandrabose M.N."/>
            <person name="Chavez D."/>
            <person name="Chavez A."/>
            <person name="Chen L."/>
            <person name="Chu H.-S."/>
            <person name="Claassen K.J."/>
            <person name="Cockrell R."/>
            <person name="Collins M."/>
            <person name="Cooper J.A."/>
            <person name="Cree A."/>
            <person name="Curry S.M."/>
            <person name="Da Y."/>
            <person name="Dao M.D."/>
            <person name="Das B."/>
            <person name="Davila M.-L."/>
            <person name="Davy-Carroll L."/>
            <person name="Denson S."/>
            <person name="Dinh H."/>
            <person name="Ebong V.E."/>
            <person name="Edwards J.R."/>
            <person name="Egan A."/>
            <person name="El-Daye J."/>
            <person name="Escobedo L."/>
            <person name="Fernandez S."/>
            <person name="Fernando P.R."/>
            <person name="Flagg N."/>
            <person name="Forbes L.D."/>
            <person name="Fowler R.G."/>
            <person name="Fu Q."/>
            <person name="Gabisi R.A."/>
            <person name="Ganer J."/>
            <person name="Garbino Pronczuk A."/>
            <person name="Garcia R.M."/>
            <person name="Garner T."/>
            <person name="Garrett T.E."/>
            <person name="Gonzalez D.A."/>
            <person name="Hamid H."/>
            <person name="Hawkins E.S."/>
            <person name="Hirani K."/>
            <person name="Hogues M.E."/>
            <person name="Hollins B."/>
            <person name="Hsiao C.-H."/>
            <person name="Jabil R."/>
            <person name="James M.L."/>
            <person name="Jhangiani S.N."/>
            <person name="Johnson B."/>
            <person name="Johnson Q."/>
            <person name="Joshi V."/>
            <person name="Kalu J.B."/>
            <person name="Kam C."/>
            <person name="Kashfia A."/>
            <person name="Keebler J."/>
            <person name="Kisamo H."/>
            <person name="Kovar C.L."/>
            <person name="Lago L.A."/>
            <person name="Lai C.-Y."/>
            <person name="Laidlaw J."/>
            <person name="Lara F."/>
            <person name="Le T.-K."/>
            <person name="Lee S.L."/>
            <person name="Legall F.H."/>
            <person name="Lemon S.J."/>
            <person name="Lewis L.R."/>
            <person name="Li B."/>
            <person name="Liu Y."/>
            <person name="Liu Y.-S."/>
            <person name="Lopez J."/>
            <person name="Lozado R.J."/>
            <person name="Lu J."/>
            <person name="Madu R.C."/>
            <person name="Maheshwari M."/>
            <person name="Maheshwari R."/>
            <person name="Malloy K."/>
            <person name="Martinez E."/>
            <person name="Mathew T."/>
            <person name="Mercado I.C."/>
            <person name="Mercado C."/>
            <person name="Meyer B."/>
            <person name="Montgomery K."/>
            <person name="Morgan M.B."/>
            <person name="Munidasa M."/>
            <person name="Nazareth L.V."/>
            <person name="Nelson J."/>
            <person name="Ng B.M."/>
            <person name="Nguyen N.B."/>
            <person name="Nguyen P.Q."/>
            <person name="Nguyen T."/>
            <person name="Obregon M."/>
            <person name="Okwuonu G.O."/>
            <person name="Onwere C.G."/>
            <person name="Orozco G."/>
            <person name="Parra A."/>
            <person name="Patel S."/>
            <person name="Patil S."/>
            <person name="Perez A."/>
            <person name="Perez Y."/>
            <person name="Pham C."/>
            <person name="Primus E.L."/>
            <person name="Pu L.-L."/>
            <person name="Puazo M."/>
            <person name="Qin X."/>
            <person name="Quiroz J.B."/>
            <person name="Reese J."/>
            <person name="Richards S."/>
            <person name="Rives C.M."/>
            <person name="Robberts R."/>
            <person name="Ruiz S.J."/>
            <person name="Ruiz M.J."/>
            <person name="Santibanez J."/>
            <person name="Schneider B.W."/>
            <person name="Sisson I."/>
            <person name="Smith M."/>
            <person name="Sodergren E."/>
            <person name="Song X.-Z."/>
            <person name="Song B.B."/>
            <person name="Summersgill H."/>
            <person name="Thelus R."/>
            <person name="Thornton R.D."/>
            <person name="Trejos Z.Y."/>
            <person name="Usmani K."/>
            <person name="Vattathil S."/>
            <person name="Villasana D."/>
            <person name="Walker D.L."/>
            <person name="Wang S."/>
            <person name="Wang K."/>
            <person name="White C.S."/>
            <person name="Williams A.C."/>
            <person name="Williamson J."/>
            <person name="Wilson K."/>
            <person name="Woghiren I.O."/>
            <person name="Woodworth J.R."/>
            <person name="Worley K.C."/>
            <person name="Wright R.A."/>
            <person name="Wu W."/>
            <person name="Young L."/>
            <person name="Zhang L."/>
            <person name="Zhang J."/>
            <person name="Zhu Y."/>
            <person name="Muzny D.M."/>
            <person name="Weinstock G."/>
            <person name="Gibbs R.A."/>
        </authorList>
    </citation>
    <scope>NUCLEOTIDE SEQUENCE [LARGE SCALE GENOMIC DNA]</scope>
    <source>
        <strain evidence="3">LSR1</strain>
    </source>
</reference>
<dbReference type="EnsemblMetazoa" id="XM_029486393.1">
    <property type="protein sequence ID" value="XP_029342253.1"/>
    <property type="gene ID" value="LOC115033579"/>
</dbReference>
<dbReference type="Proteomes" id="UP000007819">
    <property type="component" value="Chromosome A1"/>
</dbReference>